<comment type="caution">
    <text evidence="1">The sequence shown here is derived from an EMBL/GenBank/DDBJ whole genome shotgun (WGS) entry which is preliminary data.</text>
</comment>
<keyword evidence="2" id="KW-1185">Reference proteome</keyword>
<gene>
    <name evidence="1" type="ORF">H0235_011468</name>
</gene>
<protein>
    <submittedName>
        <fullName evidence="1">Uncharacterized protein</fullName>
    </submittedName>
</protein>
<accession>A0A834NS64</accession>
<proteinExistence type="predicted"/>
<evidence type="ECO:0000313" key="1">
    <source>
        <dbReference type="EMBL" id="KAF7416937.1"/>
    </source>
</evidence>
<dbReference type="Proteomes" id="UP000600918">
    <property type="component" value="Unassembled WGS sequence"/>
</dbReference>
<reference evidence="1" key="1">
    <citation type="journal article" date="2020" name="G3 (Bethesda)">
        <title>High-Quality Assemblies for Three Invasive Social Wasps from the &lt;i&gt;Vespula&lt;/i&gt; Genus.</title>
        <authorList>
            <person name="Harrop T.W.R."/>
            <person name="Guhlin J."/>
            <person name="McLaughlin G.M."/>
            <person name="Permina E."/>
            <person name="Stockwell P."/>
            <person name="Gilligan J."/>
            <person name="Le Lec M.F."/>
            <person name="Gruber M.A.M."/>
            <person name="Quinn O."/>
            <person name="Lovegrove M."/>
            <person name="Duncan E.J."/>
            <person name="Remnant E.J."/>
            <person name="Van Eeckhoven J."/>
            <person name="Graham B."/>
            <person name="Knapp R.A."/>
            <person name="Langford K.W."/>
            <person name="Kronenberg Z."/>
            <person name="Press M.O."/>
            <person name="Eacker S.M."/>
            <person name="Wilson-Rankin E.E."/>
            <person name="Purcell J."/>
            <person name="Lester P.J."/>
            <person name="Dearden P.K."/>
        </authorList>
    </citation>
    <scope>NUCLEOTIDE SEQUENCE</scope>
    <source>
        <strain evidence="1">Volc-1</strain>
    </source>
</reference>
<organism evidence="1 2">
    <name type="scientific">Vespula pensylvanica</name>
    <name type="common">Western yellow jacket</name>
    <name type="synonym">Wasp</name>
    <dbReference type="NCBI Taxonomy" id="30213"/>
    <lineage>
        <taxon>Eukaryota</taxon>
        <taxon>Metazoa</taxon>
        <taxon>Ecdysozoa</taxon>
        <taxon>Arthropoda</taxon>
        <taxon>Hexapoda</taxon>
        <taxon>Insecta</taxon>
        <taxon>Pterygota</taxon>
        <taxon>Neoptera</taxon>
        <taxon>Endopterygota</taxon>
        <taxon>Hymenoptera</taxon>
        <taxon>Apocrita</taxon>
        <taxon>Aculeata</taxon>
        <taxon>Vespoidea</taxon>
        <taxon>Vespidae</taxon>
        <taxon>Vespinae</taxon>
        <taxon>Vespula</taxon>
    </lineage>
</organism>
<evidence type="ECO:0000313" key="2">
    <source>
        <dbReference type="Proteomes" id="UP000600918"/>
    </source>
</evidence>
<name>A0A834NS64_VESPE</name>
<dbReference type="AlphaFoldDB" id="A0A834NS64"/>
<sequence length="204" mass="23085">MESEKALLRMCFDELLNSRTVYLSRKKKGTDAKEISKARSKKGTPSDRRKHASVFLTASLICEQSTRRKSKLQFMRIRSTEYRDGYWPNRVEIKSVLGCLRSAAPGRRRLHVLIIQAQHAKLPALELKLIDPASPLTIIEKIADVGRTQSVERVGAWCRLVPWCRERVEESGFEVCANKFEAARTKGPSCGVDIISLRGTVTKL</sequence>
<dbReference type="EMBL" id="JACSDY010000010">
    <property type="protein sequence ID" value="KAF7416937.1"/>
    <property type="molecule type" value="Genomic_DNA"/>
</dbReference>